<dbReference type="RefSeq" id="WP_137067746.1">
    <property type="nucleotide sequence ID" value="NZ_SZPU01000026.1"/>
</dbReference>
<gene>
    <name evidence="2" type="ORF">FC756_08955</name>
</gene>
<keyword evidence="3" id="KW-1185">Reference proteome</keyword>
<dbReference type="Proteomes" id="UP000308744">
    <property type="component" value="Unassembled WGS sequence"/>
</dbReference>
<proteinExistence type="predicted"/>
<accession>A0A4U2Z6C3</accession>
<keyword evidence="1" id="KW-0175">Coiled coil</keyword>
<reference evidence="2 3" key="1">
    <citation type="submission" date="2019-04" db="EMBL/GenBank/DDBJ databases">
        <title>Lysinibacillus genome sequencing.</title>
        <authorList>
            <person name="Dunlap C."/>
        </authorList>
    </citation>
    <scope>NUCLEOTIDE SEQUENCE [LARGE SCALE GENOMIC DNA]</scope>
    <source>
        <strain evidence="2 3">CCTCC AB 2010389</strain>
    </source>
</reference>
<evidence type="ECO:0000313" key="3">
    <source>
        <dbReference type="Proteomes" id="UP000308744"/>
    </source>
</evidence>
<feature type="non-terminal residue" evidence="2">
    <location>
        <position position="187"/>
    </location>
</feature>
<organism evidence="2 3">
    <name type="scientific">Lysinibacillus mangiferihumi</name>
    <dbReference type="NCBI Taxonomy" id="1130819"/>
    <lineage>
        <taxon>Bacteria</taxon>
        <taxon>Bacillati</taxon>
        <taxon>Bacillota</taxon>
        <taxon>Bacilli</taxon>
        <taxon>Bacillales</taxon>
        <taxon>Bacillaceae</taxon>
        <taxon>Lysinibacillus</taxon>
    </lineage>
</organism>
<evidence type="ECO:0000313" key="2">
    <source>
        <dbReference type="EMBL" id="TKI69749.1"/>
    </source>
</evidence>
<dbReference type="AlphaFoldDB" id="A0A4U2Z6C3"/>
<name>A0A4U2Z6C3_9BACI</name>
<dbReference type="Gene3D" id="1.10.287.700">
    <property type="entry name" value="Helix hairpin bin"/>
    <property type="match status" value="1"/>
</dbReference>
<protein>
    <submittedName>
        <fullName evidence="2">Uncharacterized protein</fullName>
    </submittedName>
</protein>
<comment type="caution">
    <text evidence="2">The sequence shown here is derived from an EMBL/GenBank/DDBJ whole genome shotgun (WGS) entry which is preliminary data.</text>
</comment>
<feature type="coiled-coil region" evidence="1">
    <location>
        <begin position="82"/>
        <end position="142"/>
    </location>
</feature>
<sequence>MARKKERAEGRRRGKTLKILQQERVFKEEPTEVEEKEKEKKKKKSKLGKFFTKARKTYNKITKSNVAKKVKNGAKAAVLAFKNTYQKAKQKTKEVYNQAKQKTKEVYSQAKQKTKEVYSQAKQKTKEVYNQAKQTVKEAKTASKEAVLADKSLNNMELQTPSKDMSFKEKAVLTGQNLLLSKAQKEK</sequence>
<dbReference type="EMBL" id="SZPU01000026">
    <property type="protein sequence ID" value="TKI69749.1"/>
    <property type="molecule type" value="Genomic_DNA"/>
</dbReference>
<evidence type="ECO:0000256" key="1">
    <source>
        <dbReference type="SAM" id="Coils"/>
    </source>
</evidence>